<protein>
    <submittedName>
        <fullName evidence="2">Uncharacterized protein</fullName>
    </submittedName>
</protein>
<evidence type="ECO:0000256" key="1">
    <source>
        <dbReference type="SAM" id="MobiDB-lite"/>
    </source>
</evidence>
<name>A0A2P5FMT6_TREOI</name>
<feature type="region of interest" description="Disordered" evidence="1">
    <location>
        <begin position="1"/>
        <end position="23"/>
    </location>
</feature>
<sequence length="58" mass="6024">QPGPNLGPGRVRTRYNEGRAESGPVIMQAGAGRVRPRAKMTGRGLSILTPLVPASSIA</sequence>
<proteinExistence type="predicted"/>
<feature type="non-terminal residue" evidence="2">
    <location>
        <position position="1"/>
    </location>
</feature>
<gene>
    <name evidence="2" type="ORF">TorRG33x02_049780</name>
</gene>
<keyword evidence="3" id="KW-1185">Reference proteome</keyword>
<comment type="caution">
    <text evidence="2">The sequence shown here is derived from an EMBL/GenBank/DDBJ whole genome shotgun (WGS) entry which is preliminary data.</text>
</comment>
<dbReference type="InParanoid" id="A0A2P5FMT6"/>
<evidence type="ECO:0000313" key="3">
    <source>
        <dbReference type="Proteomes" id="UP000237000"/>
    </source>
</evidence>
<dbReference type="AlphaFoldDB" id="A0A2P5FMT6"/>
<reference evidence="3" key="1">
    <citation type="submission" date="2016-06" db="EMBL/GenBank/DDBJ databases">
        <title>Parallel loss of symbiosis genes in relatives of nitrogen-fixing non-legume Parasponia.</title>
        <authorList>
            <person name="Van Velzen R."/>
            <person name="Holmer R."/>
            <person name="Bu F."/>
            <person name="Rutten L."/>
            <person name="Van Zeijl A."/>
            <person name="Liu W."/>
            <person name="Santuari L."/>
            <person name="Cao Q."/>
            <person name="Sharma T."/>
            <person name="Shen D."/>
            <person name="Roswanjaya Y."/>
            <person name="Wardhani T."/>
            <person name="Kalhor M.S."/>
            <person name="Jansen J."/>
            <person name="Van den Hoogen J."/>
            <person name="Gungor B."/>
            <person name="Hartog M."/>
            <person name="Hontelez J."/>
            <person name="Verver J."/>
            <person name="Yang W.-C."/>
            <person name="Schijlen E."/>
            <person name="Repin R."/>
            <person name="Schilthuizen M."/>
            <person name="Schranz E."/>
            <person name="Heidstra R."/>
            <person name="Miyata K."/>
            <person name="Fedorova E."/>
            <person name="Kohlen W."/>
            <person name="Bisseling T."/>
            <person name="Smit S."/>
            <person name="Geurts R."/>
        </authorList>
    </citation>
    <scope>NUCLEOTIDE SEQUENCE [LARGE SCALE GENOMIC DNA]</scope>
    <source>
        <strain evidence="3">cv. RG33-2</strain>
    </source>
</reference>
<dbReference type="Proteomes" id="UP000237000">
    <property type="component" value="Unassembled WGS sequence"/>
</dbReference>
<accession>A0A2P5FMT6</accession>
<dbReference type="EMBL" id="JXTC01000020">
    <property type="protein sequence ID" value="PON99118.1"/>
    <property type="molecule type" value="Genomic_DNA"/>
</dbReference>
<evidence type="ECO:0000313" key="2">
    <source>
        <dbReference type="EMBL" id="PON99118.1"/>
    </source>
</evidence>
<organism evidence="2 3">
    <name type="scientific">Trema orientale</name>
    <name type="common">Charcoal tree</name>
    <name type="synonym">Celtis orientalis</name>
    <dbReference type="NCBI Taxonomy" id="63057"/>
    <lineage>
        <taxon>Eukaryota</taxon>
        <taxon>Viridiplantae</taxon>
        <taxon>Streptophyta</taxon>
        <taxon>Embryophyta</taxon>
        <taxon>Tracheophyta</taxon>
        <taxon>Spermatophyta</taxon>
        <taxon>Magnoliopsida</taxon>
        <taxon>eudicotyledons</taxon>
        <taxon>Gunneridae</taxon>
        <taxon>Pentapetalae</taxon>
        <taxon>rosids</taxon>
        <taxon>fabids</taxon>
        <taxon>Rosales</taxon>
        <taxon>Cannabaceae</taxon>
        <taxon>Trema</taxon>
    </lineage>
</organism>